<evidence type="ECO:0000313" key="3">
    <source>
        <dbReference type="Proteomes" id="UP000430345"/>
    </source>
</evidence>
<feature type="transmembrane region" description="Helical" evidence="1">
    <location>
        <begin position="76"/>
        <end position="98"/>
    </location>
</feature>
<comment type="caution">
    <text evidence="2">The sequence shown here is derived from an EMBL/GenBank/DDBJ whole genome shotgun (WGS) entry which is preliminary data.</text>
</comment>
<organism evidence="2 3">
    <name type="scientific">Clostridium tarantellae</name>
    <dbReference type="NCBI Taxonomy" id="39493"/>
    <lineage>
        <taxon>Bacteria</taxon>
        <taxon>Bacillati</taxon>
        <taxon>Bacillota</taxon>
        <taxon>Clostridia</taxon>
        <taxon>Eubacteriales</taxon>
        <taxon>Clostridiaceae</taxon>
        <taxon>Clostridium</taxon>
    </lineage>
</organism>
<dbReference type="RefSeq" id="WP_152889924.1">
    <property type="nucleotide sequence ID" value="NZ_WHJC01000122.1"/>
</dbReference>
<dbReference type="OrthoDB" id="1911369at2"/>
<keyword evidence="1" id="KW-1133">Transmembrane helix</keyword>
<name>A0A6I1MP73_9CLOT</name>
<feature type="transmembrane region" description="Helical" evidence="1">
    <location>
        <begin position="105"/>
        <end position="124"/>
    </location>
</feature>
<dbReference type="Proteomes" id="UP000430345">
    <property type="component" value="Unassembled WGS sequence"/>
</dbReference>
<reference evidence="2 3" key="1">
    <citation type="submission" date="2019-10" db="EMBL/GenBank/DDBJ databases">
        <title>The Genome Sequence of Clostridium tarantellae Isolated from Fish Brain.</title>
        <authorList>
            <person name="Bano L."/>
            <person name="Kiel M."/>
            <person name="Sales G."/>
            <person name="Doxey A.C."/>
            <person name="Mansfield M.J."/>
            <person name="Schiavone M."/>
            <person name="Rossetto O."/>
            <person name="Pirazzini M."/>
            <person name="Dobrindt U."/>
            <person name="Montecucco C."/>
        </authorList>
    </citation>
    <scope>NUCLEOTIDE SEQUENCE [LARGE SCALE GENOMIC DNA]</scope>
    <source>
        <strain evidence="2 3">DSM 3997</strain>
    </source>
</reference>
<keyword evidence="1" id="KW-0472">Membrane</keyword>
<gene>
    <name evidence="2" type="ORF">GBZ86_09110</name>
</gene>
<feature type="transmembrane region" description="Helical" evidence="1">
    <location>
        <begin position="6"/>
        <end position="28"/>
    </location>
</feature>
<feature type="transmembrane region" description="Helical" evidence="1">
    <location>
        <begin position="49"/>
        <end position="70"/>
    </location>
</feature>
<protein>
    <submittedName>
        <fullName evidence="2">Uncharacterized protein</fullName>
    </submittedName>
</protein>
<dbReference type="EMBL" id="WHJC01000122">
    <property type="protein sequence ID" value="MPQ43917.1"/>
    <property type="molecule type" value="Genomic_DNA"/>
</dbReference>
<keyword evidence="3" id="KW-1185">Reference proteome</keyword>
<keyword evidence="1" id="KW-0812">Transmembrane</keyword>
<feature type="transmembrane region" description="Helical" evidence="1">
    <location>
        <begin position="136"/>
        <end position="153"/>
    </location>
</feature>
<sequence>MKENIYVFIFTSSPLFYLLANLYTFISIKENKTYEMEMVCKYNIYELSSFRMLVFSILAIIINSIVLLFMHKNINLLKGLMISITSVFMFSSLFLYVILKIKYSIGKWIVPISWIIFNVLFSNFNLSKYAMILSNIPLYVYGVVCIMLAYVYMKNIEKFIFHKGITFQI</sequence>
<evidence type="ECO:0000313" key="2">
    <source>
        <dbReference type="EMBL" id="MPQ43917.1"/>
    </source>
</evidence>
<accession>A0A6I1MP73</accession>
<dbReference type="AlphaFoldDB" id="A0A6I1MP73"/>
<evidence type="ECO:0000256" key="1">
    <source>
        <dbReference type="SAM" id="Phobius"/>
    </source>
</evidence>
<proteinExistence type="predicted"/>